<dbReference type="RefSeq" id="WP_169228762.1">
    <property type="nucleotide sequence ID" value="NZ_JABBGC010000004.1"/>
</dbReference>
<organism evidence="1 2">
    <name type="scientific">Chitinophaga fulva</name>
    <dbReference type="NCBI Taxonomy" id="2728842"/>
    <lineage>
        <taxon>Bacteria</taxon>
        <taxon>Pseudomonadati</taxon>
        <taxon>Bacteroidota</taxon>
        <taxon>Chitinophagia</taxon>
        <taxon>Chitinophagales</taxon>
        <taxon>Chitinophagaceae</taxon>
        <taxon>Chitinophaga</taxon>
    </lineage>
</organism>
<evidence type="ECO:0000313" key="2">
    <source>
        <dbReference type="Proteomes" id="UP000583266"/>
    </source>
</evidence>
<reference evidence="1 2" key="1">
    <citation type="submission" date="2020-04" db="EMBL/GenBank/DDBJ databases">
        <title>Chitinophaga sp. G-6-1-13 sp. nov., isolated from soil.</title>
        <authorList>
            <person name="Dahal R.H."/>
            <person name="Chaudhary D.K."/>
        </authorList>
    </citation>
    <scope>NUCLEOTIDE SEQUENCE [LARGE SCALE GENOMIC DNA]</scope>
    <source>
        <strain evidence="1 2">G-6-1-13</strain>
    </source>
</reference>
<name>A0A848GTQ0_9BACT</name>
<comment type="caution">
    <text evidence="1">The sequence shown here is derived from an EMBL/GenBank/DDBJ whole genome shotgun (WGS) entry which is preliminary data.</text>
</comment>
<sequence length="187" mass="22880">MHTIEPYYNWRHLYAAEEDELSPFYGREYSEFEFSNTVYNYYVHPQWDDFGSRNLYLKILFADYQYNFAIIELLGEWNDAIDNDIMTLKREIIDVLIAEGICKFILIAENVMNFHSSDDCYYEEWWDDIKDEGGWIVALNMPEQTRQEFEKARLHHYIHLLDDEKWRTYQPLHLYNMIDNIMLKRLE</sequence>
<protein>
    <submittedName>
        <fullName evidence="1">Uncharacterized protein</fullName>
    </submittedName>
</protein>
<dbReference type="Proteomes" id="UP000583266">
    <property type="component" value="Unassembled WGS sequence"/>
</dbReference>
<proteinExistence type="predicted"/>
<gene>
    <name evidence="1" type="ORF">HHL17_31400</name>
</gene>
<accession>A0A848GTQ0</accession>
<keyword evidence="2" id="KW-1185">Reference proteome</keyword>
<dbReference type="AlphaFoldDB" id="A0A848GTQ0"/>
<evidence type="ECO:0000313" key="1">
    <source>
        <dbReference type="EMBL" id="NML41734.1"/>
    </source>
</evidence>
<dbReference type="EMBL" id="JABBGC010000004">
    <property type="protein sequence ID" value="NML41734.1"/>
    <property type="molecule type" value="Genomic_DNA"/>
</dbReference>